<dbReference type="OrthoDB" id="5835829at2759"/>
<dbReference type="PROSITE" id="PS00375">
    <property type="entry name" value="UDPGT"/>
    <property type="match status" value="1"/>
</dbReference>
<keyword evidence="3" id="KW-0328">Glycosyltransferase</keyword>
<dbReference type="InterPro" id="IPR002213">
    <property type="entry name" value="UDP_glucos_trans"/>
</dbReference>
<gene>
    <name evidence="4" type="ORF">CTI12_AA274410</name>
</gene>
<accession>A0A2U1NEW1</accession>
<protein>
    <submittedName>
        <fullName evidence="4">UDP-glucuronosyl/UDP-glucosyltransferase</fullName>
    </submittedName>
</protein>
<dbReference type="PANTHER" id="PTHR11926">
    <property type="entry name" value="GLUCOSYL/GLUCURONOSYL TRANSFERASES"/>
    <property type="match status" value="1"/>
</dbReference>
<dbReference type="Pfam" id="PF00201">
    <property type="entry name" value="UDPGT"/>
    <property type="match status" value="1"/>
</dbReference>
<sequence>MIPDGLEHENPVSGIETSTPVICFERISPCCLWTSYFNLVNLIEAGNVPFKGNDLDELVENVPGAEHILRKRDLALFCRTNDLSDPEIKYILEEARTIPLAQGLILNTFEQLDGLILPHMRNLCPNTPQRTTHGKHYISITGNLLLEHLATMTVSELLEIWHGLVNSGKPFLWARRPGSITGGYDEAKVPSELLNYTKEIGCIVDWAPQEDVLAHHAIGAFFTHSGWNSTMESIVQGVPMICWPFYTDQQAIRDVMDMTLEVFTHSTSSWKDLAKDSIKDLGSSSINLVRLINDIRAMTNAYDTTI</sequence>
<dbReference type="Gene3D" id="3.40.50.2000">
    <property type="entry name" value="Glycogen Phosphorylase B"/>
    <property type="match status" value="2"/>
</dbReference>
<dbReference type="AlphaFoldDB" id="A0A2U1NEW1"/>
<keyword evidence="2 3" id="KW-0808">Transferase</keyword>
<dbReference type="SUPFAM" id="SSF53756">
    <property type="entry name" value="UDP-Glycosyltransferase/glycogen phosphorylase"/>
    <property type="match status" value="1"/>
</dbReference>
<evidence type="ECO:0000313" key="4">
    <source>
        <dbReference type="EMBL" id="PWA72028.1"/>
    </source>
</evidence>
<dbReference type="InterPro" id="IPR035595">
    <property type="entry name" value="UDP_glycos_trans_CS"/>
</dbReference>
<dbReference type="EMBL" id="PKPP01002976">
    <property type="protein sequence ID" value="PWA72028.1"/>
    <property type="molecule type" value="Genomic_DNA"/>
</dbReference>
<evidence type="ECO:0000313" key="5">
    <source>
        <dbReference type="Proteomes" id="UP000245207"/>
    </source>
</evidence>
<dbReference type="Proteomes" id="UP000245207">
    <property type="component" value="Unassembled WGS sequence"/>
</dbReference>
<dbReference type="GO" id="GO:0080043">
    <property type="term" value="F:quercetin 3-O-glucosyltransferase activity"/>
    <property type="evidence" value="ECO:0007669"/>
    <property type="project" value="TreeGrafter"/>
</dbReference>
<name>A0A2U1NEW1_ARTAN</name>
<evidence type="ECO:0000256" key="3">
    <source>
        <dbReference type="RuleBase" id="RU003718"/>
    </source>
</evidence>
<comment type="caution">
    <text evidence="4">The sequence shown here is derived from an EMBL/GenBank/DDBJ whole genome shotgun (WGS) entry which is preliminary data.</text>
</comment>
<dbReference type="PANTHER" id="PTHR11926:SF1392">
    <property type="entry name" value="GLYCOSYLTRANSFERASE"/>
    <property type="match status" value="1"/>
</dbReference>
<proteinExistence type="inferred from homology"/>
<evidence type="ECO:0000256" key="2">
    <source>
        <dbReference type="ARBA" id="ARBA00022679"/>
    </source>
</evidence>
<organism evidence="4 5">
    <name type="scientific">Artemisia annua</name>
    <name type="common">Sweet wormwood</name>
    <dbReference type="NCBI Taxonomy" id="35608"/>
    <lineage>
        <taxon>Eukaryota</taxon>
        <taxon>Viridiplantae</taxon>
        <taxon>Streptophyta</taxon>
        <taxon>Embryophyta</taxon>
        <taxon>Tracheophyta</taxon>
        <taxon>Spermatophyta</taxon>
        <taxon>Magnoliopsida</taxon>
        <taxon>eudicotyledons</taxon>
        <taxon>Gunneridae</taxon>
        <taxon>Pentapetalae</taxon>
        <taxon>asterids</taxon>
        <taxon>campanulids</taxon>
        <taxon>Asterales</taxon>
        <taxon>Asteraceae</taxon>
        <taxon>Asteroideae</taxon>
        <taxon>Anthemideae</taxon>
        <taxon>Artemisiinae</taxon>
        <taxon>Artemisia</taxon>
    </lineage>
</organism>
<dbReference type="CDD" id="cd03784">
    <property type="entry name" value="GT1_Gtf-like"/>
    <property type="match status" value="1"/>
</dbReference>
<comment type="similarity">
    <text evidence="1 3">Belongs to the UDP-glycosyltransferase family.</text>
</comment>
<evidence type="ECO:0000256" key="1">
    <source>
        <dbReference type="ARBA" id="ARBA00009995"/>
    </source>
</evidence>
<reference evidence="4 5" key="1">
    <citation type="journal article" date="2018" name="Mol. Plant">
        <title>The genome of Artemisia annua provides insight into the evolution of Asteraceae family and artemisinin biosynthesis.</title>
        <authorList>
            <person name="Shen Q."/>
            <person name="Zhang L."/>
            <person name="Liao Z."/>
            <person name="Wang S."/>
            <person name="Yan T."/>
            <person name="Shi P."/>
            <person name="Liu M."/>
            <person name="Fu X."/>
            <person name="Pan Q."/>
            <person name="Wang Y."/>
            <person name="Lv Z."/>
            <person name="Lu X."/>
            <person name="Zhang F."/>
            <person name="Jiang W."/>
            <person name="Ma Y."/>
            <person name="Chen M."/>
            <person name="Hao X."/>
            <person name="Li L."/>
            <person name="Tang Y."/>
            <person name="Lv G."/>
            <person name="Zhou Y."/>
            <person name="Sun X."/>
            <person name="Brodelius P.E."/>
            <person name="Rose J.K.C."/>
            <person name="Tang K."/>
        </authorList>
    </citation>
    <scope>NUCLEOTIDE SEQUENCE [LARGE SCALE GENOMIC DNA]</scope>
    <source>
        <strain evidence="5">cv. Huhao1</strain>
        <tissue evidence="4">Leaf</tissue>
    </source>
</reference>
<dbReference type="GO" id="GO:0080044">
    <property type="term" value="F:quercetin 7-O-glucosyltransferase activity"/>
    <property type="evidence" value="ECO:0007669"/>
    <property type="project" value="TreeGrafter"/>
</dbReference>
<keyword evidence="5" id="KW-1185">Reference proteome</keyword>